<evidence type="ECO:0000256" key="1">
    <source>
        <dbReference type="SAM" id="Phobius"/>
    </source>
</evidence>
<dbReference type="EMBL" id="FNYE01000001">
    <property type="protein sequence ID" value="SEI42881.1"/>
    <property type="molecule type" value="Genomic_DNA"/>
</dbReference>
<dbReference type="AlphaFoldDB" id="A0A1H6QGL8"/>
<dbReference type="STRING" id="667676.SAMN05192539_1001337"/>
<evidence type="ECO:0000313" key="3">
    <source>
        <dbReference type="Proteomes" id="UP000198866"/>
    </source>
</evidence>
<keyword evidence="3" id="KW-1185">Reference proteome</keyword>
<name>A0A1H6QGL8_9BURK</name>
<keyword evidence="1" id="KW-0472">Membrane</keyword>
<dbReference type="RefSeq" id="WP_090862001.1">
    <property type="nucleotide sequence ID" value="NZ_FNYE01000001.1"/>
</dbReference>
<gene>
    <name evidence="2" type="ORF">SAMN05192539_1001337</name>
</gene>
<organism evidence="2 3">
    <name type="scientific">Paraburkholderia diazotrophica</name>
    <dbReference type="NCBI Taxonomy" id="667676"/>
    <lineage>
        <taxon>Bacteria</taxon>
        <taxon>Pseudomonadati</taxon>
        <taxon>Pseudomonadota</taxon>
        <taxon>Betaproteobacteria</taxon>
        <taxon>Burkholderiales</taxon>
        <taxon>Burkholderiaceae</taxon>
        <taxon>Paraburkholderia</taxon>
    </lineage>
</organism>
<dbReference type="Proteomes" id="UP000198866">
    <property type="component" value="Unassembled WGS sequence"/>
</dbReference>
<keyword evidence="1" id="KW-0812">Transmembrane</keyword>
<dbReference type="OrthoDB" id="9135799at2"/>
<proteinExistence type="predicted"/>
<feature type="transmembrane region" description="Helical" evidence="1">
    <location>
        <begin position="41"/>
        <end position="58"/>
    </location>
</feature>
<keyword evidence="1" id="KW-1133">Transmembrane helix</keyword>
<evidence type="ECO:0000313" key="2">
    <source>
        <dbReference type="EMBL" id="SEI42881.1"/>
    </source>
</evidence>
<accession>A0A1H6QGL8</accession>
<sequence length="73" mass="8047">MPIGDQVAEIARSDVAASAAKSALPVSVAGMHWMGFQLSDWVMVTTILYTILQIIFLLKDRLFTKGKHKRGSK</sequence>
<protein>
    <submittedName>
        <fullName evidence="2">Phage holin T7 family, holin superfamily II</fullName>
    </submittedName>
</protein>
<reference evidence="3" key="1">
    <citation type="submission" date="2016-10" db="EMBL/GenBank/DDBJ databases">
        <authorList>
            <person name="Varghese N."/>
            <person name="Submissions S."/>
        </authorList>
    </citation>
    <scope>NUCLEOTIDE SEQUENCE [LARGE SCALE GENOMIC DNA]</scope>
    <source>
        <strain evidence="3">LMG 26031</strain>
    </source>
</reference>